<sequence length="172" mass="19818">MIPTDKKNRMLEASIAQYGRLIFTICNSMTGDRFEAEDLAQDTFLSAYKHLDTFQGDNMKAWLVTIASNKCRDYLKSAARRSIPNSGETFDLVRDKGPEPDEVIVSRDTEKRVLDLSRSLKEPYQSIAIAYFCEHKTAQDISRATGKNLKTTQTQIYRTRSMMRKLWKEEFG</sequence>
<evidence type="ECO:0000313" key="2">
    <source>
        <dbReference type="Proteomes" id="UP000594014"/>
    </source>
</evidence>
<organism evidence="1 2">
    <name type="scientific">Anoxybacterium hadale</name>
    <dbReference type="NCBI Taxonomy" id="3408580"/>
    <lineage>
        <taxon>Bacteria</taxon>
        <taxon>Bacillati</taxon>
        <taxon>Bacillota</taxon>
        <taxon>Clostridia</taxon>
        <taxon>Peptostreptococcales</taxon>
        <taxon>Anaerovoracaceae</taxon>
        <taxon>Anoxybacterium</taxon>
    </lineage>
</organism>
<accession>A0ACD1AAY7</accession>
<proteinExistence type="predicted"/>
<keyword evidence="2" id="KW-1185">Reference proteome</keyword>
<name>A0ACD1AAY7_9FIRM</name>
<gene>
    <name evidence="1" type="ORF">FRZ06_09485</name>
</gene>
<evidence type="ECO:0000313" key="1">
    <source>
        <dbReference type="EMBL" id="QOX63567.1"/>
    </source>
</evidence>
<protein>
    <submittedName>
        <fullName evidence="1">RNA polymerase sigma factor</fullName>
    </submittedName>
</protein>
<dbReference type="Proteomes" id="UP000594014">
    <property type="component" value="Chromosome"/>
</dbReference>
<reference evidence="1" key="1">
    <citation type="submission" date="2019-08" db="EMBL/GenBank/DDBJ databases">
        <title>Genome sequence of Clostridiales bacterium MT110.</title>
        <authorList>
            <person name="Cao J."/>
        </authorList>
    </citation>
    <scope>NUCLEOTIDE SEQUENCE</scope>
    <source>
        <strain evidence="1">MT110</strain>
    </source>
</reference>
<dbReference type="EMBL" id="CP042469">
    <property type="protein sequence ID" value="QOX63567.1"/>
    <property type="molecule type" value="Genomic_DNA"/>
</dbReference>